<keyword evidence="2" id="KW-0813">Transport</keyword>
<dbReference type="InterPro" id="IPR011701">
    <property type="entry name" value="MFS"/>
</dbReference>
<evidence type="ECO:0000256" key="1">
    <source>
        <dbReference type="ARBA" id="ARBA00004651"/>
    </source>
</evidence>
<dbReference type="SUPFAM" id="SSF103473">
    <property type="entry name" value="MFS general substrate transporter"/>
    <property type="match status" value="1"/>
</dbReference>
<feature type="transmembrane region" description="Helical" evidence="7">
    <location>
        <begin position="227"/>
        <end position="246"/>
    </location>
</feature>
<protein>
    <submittedName>
        <fullName evidence="8">MFS transporter</fullName>
    </submittedName>
</protein>
<dbReference type="Pfam" id="PF07690">
    <property type="entry name" value="MFS_1"/>
    <property type="match status" value="1"/>
</dbReference>
<organism evidence="8 9">
    <name type="scientific">Bacillus zhangzhouensis</name>
    <dbReference type="NCBI Taxonomy" id="1178540"/>
    <lineage>
        <taxon>Bacteria</taxon>
        <taxon>Bacillati</taxon>
        <taxon>Bacillota</taxon>
        <taxon>Bacilli</taxon>
        <taxon>Bacillales</taxon>
        <taxon>Bacillaceae</taxon>
        <taxon>Bacillus</taxon>
    </lineage>
</organism>
<proteinExistence type="predicted"/>
<feature type="transmembrane region" description="Helical" evidence="7">
    <location>
        <begin position="47"/>
        <end position="68"/>
    </location>
</feature>
<dbReference type="AlphaFoldDB" id="A0A081L9H1"/>
<dbReference type="InterPro" id="IPR036259">
    <property type="entry name" value="MFS_trans_sf"/>
</dbReference>
<evidence type="ECO:0000256" key="7">
    <source>
        <dbReference type="SAM" id="Phobius"/>
    </source>
</evidence>
<feature type="transmembrane region" description="Helical" evidence="7">
    <location>
        <begin position="23"/>
        <end position="41"/>
    </location>
</feature>
<evidence type="ECO:0000313" key="8">
    <source>
        <dbReference type="EMBL" id="KEP25897.1"/>
    </source>
</evidence>
<feature type="transmembrane region" description="Helical" evidence="7">
    <location>
        <begin position="380"/>
        <end position="405"/>
    </location>
</feature>
<name>A0A081L9H1_9BACI</name>
<dbReference type="Gene3D" id="1.20.1250.20">
    <property type="entry name" value="MFS general substrate transporter like domains"/>
    <property type="match status" value="1"/>
</dbReference>
<evidence type="ECO:0000256" key="6">
    <source>
        <dbReference type="ARBA" id="ARBA00023136"/>
    </source>
</evidence>
<sequence>MEMTNLSESVWNKRFTSLFISRLIKNTGESFAFTSVLWLLILRGDGALGTGLLLAVTVLPSSLLAPILGPLMKKHHLSKWMFASDVVRATIVLIIPLLHFSHLLPLWLLISLMVIQSATGAAYNPASVAILPQIVPKHLIQKANAILQSSFEIVALAAVMVAGLLVKLIGPADTLLITTALFIISGLFIIGVKLKKTDEEKAAGIKQAKNTYLYNLKRGFLVVKNHHILFALTLYCILMNVAAAPWQALSAVYVAEALQSDSMVYSILRGVAAVGAFMMGFALAKVKIKRFGLFFIVAGMIEGAAFFITGMSTWLPVVLLASFIFGAAVSAINVPEMVIIQTSVDQEDQPQVYAVINASSNVFLPFAAVVSGVLAERFGAGPVIAGGGVLEILSGIAIFLFTGLAKSHLTADKQNSETVEV</sequence>
<feature type="transmembrane region" description="Helical" evidence="7">
    <location>
        <begin position="291"/>
        <end position="308"/>
    </location>
</feature>
<dbReference type="eggNOG" id="COG2814">
    <property type="taxonomic scope" value="Bacteria"/>
</dbReference>
<evidence type="ECO:0000256" key="5">
    <source>
        <dbReference type="ARBA" id="ARBA00022989"/>
    </source>
</evidence>
<dbReference type="OrthoDB" id="2926821at2"/>
<comment type="subcellular location">
    <subcellularLocation>
        <location evidence="1">Cell membrane</location>
        <topology evidence="1">Multi-pass membrane protein</topology>
    </subcellularLocation>
</comment>
<feature type="transmembrane region" description="Helical" evidence="7">
    <location>
        <begin position="314"/>
        <end position="340"/>
    </location>
</feature>
<accession>A0A081L9H1</accession>
<evidence type="ECO:0000256" key="3">
    <source>
        <dbReference type="ARBA" id="ARBA00022475"/>
    </source>
</evidence>
<feature type="transmembrane region" description="Helical" evidence="7">
    <location>
        <begin position="151"/>
        <end position="169"/>
    </location>
</feature>
<keyword evidence="5 7" id="KW-1133">Transmembrane helix</keyword>
<feature type="transmembrane region" description="Helical" evidence="7">
    <location>
        <begin position="175"/>
        <end position="192"/>
    </location>
</feature>
<feature type="transmembrane region" description="Helical" evidence="7">
    <location>
        <begin position="266"/>
        <end position="284"/>
    </location>
</feature>
<dbReference type="Proteomes" id="UP000028091">
    <property type="component" value="Unassembled WGS sequence"/>
</dbReference>
<evidence type="ECO:0000313" key="9">
    <source>
        <dbReference type="Proteomes" id="UP000028091"/>
    </source>
</evidence>
<comment type="caution">
    <text evidence="8">The sequence shown here is derived from an EMBL/GenBank/DDBJ whole genome shotgun (WGS) entry which is preliminary data.</text>
</comment>
<dbReference type="GO" id="GO:0022857">
    <property type="term" value="F:transmembrane transporter activity"/>
    <property type="evidence" value="ECO:0007669"/>
    <property type="project" value="InterPro"/>
</dbReference>
<keyword evidence="4 7" id="KW-0812">Transmembrane</keyword>
<keyword evidence="3" id="KW-1003">Cell membrane</keyword>
<keyword evidence="9" id="KW-1185">Reference proteome</keyword>
<reference evidence="8 9" key="1">
    <citation type="submission" date="2012-09" db="EMBL/GenBank/DDBJ databases">
        <title>Genome Sequence of Bacillus sp. DW5-4.</title>
        <authorList>
            <person name="Lai Q."/>
            <person name="Liu Y."/>
            <person name="Shao Z."/>
        </authorList>
    </citation>
    <scope>NUCLEOTIDE SEQUENCE [LARGE SCALE GENOMIC DNA]</scope>
    <source>
        <strain evidence="8 9">DW5-4</strain>
    </source>
</reference>
<dbReference type="PANTHER" id="PTHR23513">
    <property type="entry name" value="INTEGRAL MEMBRANE EFFLUX PROTEIN-RELATED"/>
    <property type="match status" value="1"/>
</dbReference>
<feature type="transmembrane region" description="Helical" evidence="7">
    <location>
        <begin position="80"/>
        <end position="100"/>
    </location>
</feature>
<feature type="transmembrane region" description="Helical" evidence="7">
    <location>
        <begin position="352"/>
        <end position="374"/>
    </location>
</feature>
<evidence type="ECO:0000256" key="4">
    <source>
        <dbReference type="ARBA" id="ARBA00022692"/>
    </source>
</evidence>
<dbReference type="GO" id="GO:0005886">
    <property type="term" value="C:plasma membrane"/>
    <property type="evidence" value="ECO:0007669"/>
    <property type="project" value="UniProtKB-SubCell"/>
</dbReference>
<keyword evidence="6 7" id="KW-0472">Membrane</keyword>
<dbReference type="CDD" id="cd06173">
    <property type="entry name" value="MFS_MefA_like"/>
    <property type="match status" value="1"/>
</dbReference>
<dbReference type="RefSeq" id="WP_034322951.1">
    <property type="nucleotide sequence ID" value="NZ_JBCMYH010000021.1"/>
</dbReference>
<dbReference type="EMBL" id="JOTP01000015">
    <property type="protein sequence ID" value="KEP25897.1"/>
    <property type="molecule type" value="Genomic_DNA"/>
</dbReference>
<gene>
    <name evidence="8" type="ORF">BA70_05255</name>
</gene>
<evidence type="ECO:0000256" key="2">
    <source>
        <dbReference type="ARBA" id="ARBA00022448"/>
    </source>
</evidence>
<dbReference type="PANTHER" id="PTHR23513:SF9">
    <property type="entry name" value="ENTEROBACTIN EXPORTER ENTS"/>
    <property type="match status" value="1"/>
</dbReference>